<dbReference type="GO" id="GO:0007029">
    <property type="term" value="P:endoplasmic reticulum organization"/>
    <property type="evidence" value="ECO:0007669"/>
    <property type="project" value="TreeGrafter"/>
</dbReference>
<sequence length="142" mass="15143">MSSIKSVGRSAQLALSPDAPYLAAGTMANVVDNSFSSTANIEIFELNFQSEDRELPLLGGCPSSEKFNRLAWGKNGSGSDQYALGLLAGGLNDGNIDIWNPLSLIRSETSEDALAVHLSSHKGAVHFILLYFLALCGYISYA</sequence>
<keyword evidence="2" id="KW-0853">WD repeat</keyword>
<dbReference type="Gene3D" id="2.130.10.10">
    <property type="entry name" value="YVTN repeat-like/Quinoprotein amine dehydrogenase"/>
    <property type="match status" value="1"/>
</dbReference>
<dbReference type="PANTHER" id="PTHR13923">
    <property type="entry name" value="SEC31-RELATED PROTEIN"/>
    <property type="match status" value="1"/>
</dbReference>
<evidence type="ECO:0000256" key="1">
    <source>
        <dbReference type="ARBA" id="ARBA00022448"/>
    </source>
</evidence>
<dbReference type="InterPro" id="IPR040251">
    <property type="entry name" value="SEC31-like"/>
</dbReference>
<evidence type="ECO:0000313" key="5">
    <source>
        <dbReference type="EMBL" id="MBX31854.1"/>
    </source>
</evidence>
<dbReference type="GO" id="GO:0005198">
    <property type="term" value="F:structural molecule activity"/>
    <property type="evidence" value="ECO:0007669"/>
    <property type="project" value="TreeGrafter"/>
</dbReference>
<evidence type="ECO:0000256" key="4">
    <source>
        <dbReference type="SAM" id="Phobius"/>
    </source>
</evidence>
<accession>A0A2P2MNP0</accession>
<protein>
    <submittedName>
        <fullName evidence="5">Uncharacterized protein MANES_10G135100</fullName>
    </submittedName>
</protein>
<dbReference type="GO" id="GO:0070971">
    <property type="term" value="C:endoplasmic reticulum exit site"/>
    <property type="evidence" value="ECO:0007669"/>
    <property type="project" value="TreeGrafter"/>
</dbReference>
<name>A0A2P2MNP0_RHIMU</name>
<dbReference type="PANTHER" id="PTHR13923:SF11">
    <property type="entry name" value="SECRETORY 31, ISOFORM D"/>
    <property type="match status" value="1"/>
</dbReference>
<evidence type="ECO:0000256" key="3">
    <source>
        <dbReference type="ARBA" id="ARBA00022737"/>
    </source>
</evidence>
<dbReference type="GO" id="GO:0090110">
    <property type="term" value="P:COPII-coated vesicle cargo loading"/>
    <property type="evidence" value="ECO:0007669"/>
    <property type="project" value="TreeGrafter"/>
</dbReference>
<reference evidence="5" key="1">
    <citation type="submission" date="2018-02" db="EMBL/GenBank/DDBJ databases">
        <title>Rhizophora mucronata_Transcriptome.</title>
        <authorList>
            <person name="Meera S.P."/>
            <person name="Sreeshan A."/>
            <person name="Augustine A."/>
        </authorList>
    </citation>
    <scope>NUCLEOTIDE SEQUENCE</scope>
    <source>
        <tissue evidence="5">Leaf</tissue>
    </source>
</reference>
<proteinExistence type="predicted"/>
<keyword evidence="4" id="KW-0812">Transmembrane</keyword>
<organism evidence="5">
    <name type="scientific">Rhizophora mucronata</name>
    <name type="common">Asiatic mangrove</name>
    <dbReference type="NCBI Taxonomy" id="61149"/>
    <lineage>
        <taxon>Eukaryota</taxon>
        <taxon>Viridiplantae</taxon>
        <taxon>Streptophyta</taxon>
        <taxon>Embryophyta</taxon>
        <taxon>Tracheophyta</taxon>
        <taxon>Spermatophyta</taxon>
        <taxon>Magnoliopsida</taxon>
        <taxon>eudicotyledons</taxon>
        <taxon>Gunneridae</taxon>
        <taxon>Pentapetalae</taxon>
        <taxon>rosids</taxon>
        <taxon>fabids</taxon>
        <taxon>Malpighiales</taxon>
        <taxon>Rhizophoraceae</taxon>
        <taxon>Rhizophora</taxon>
    </lineage>
</organism>
<dbReference type="GO" id="GO:0030127">
    <property type="term" value="C:COPII vesicle coat"/>
    <property type="evidence" value="ECO:0007669"/>
    <property type="project" value="TreeGrafter"/>
</dbReference>
<keyword evidence="3" id="KW-0677">Repeat</keyword>
<dbReference type="InterPro" id="IPR015943">
    <property type="entry name" value="WD40/YVTN_repeat-like_dom_sf"/>
</dbReference>
<keyword evidence="4" id="KW-0472">Membrane</keyword>
<dbReference type="EMBL" id="GGEC01051370">
    <property type="protein sequence ID" value="MBX31854.1"/>
    <property type="molecule type" value="Transcribed_RNA"/>
</dbReference>
<dbReference type="AlphaFoldDB" id="A0A2P2MNP0"/>
<keyword evidence="1" id="KW-0813">Transport</keyword>
<keyword evidence="4" id="KW-1133">Transmembrane helix</keyword>
<evidence type="ECO:0000256" key="2">
    <source>
        <dbReference type="ARBA" id="ARBA00022574"/>
    </source>
</evidence>
<feature type="transmembrane region" description="Helical" evidence="4">
    <location>
        <begin position="124"/>
        <end position="141"/>
    </location>
</feature>